<dbReference type="AlphaFoldDB" id="A2BWI8"/>
<reference evidence="1 2" key="1">
    <citation type="journal article" date="2007" name="PLoS Genet.">
        <title>Patterns and implications of gene gain and loss in the evolution of Prochlorococcus.</title>
        <authorList>
            <person name="Kettler G.C."/>
            <person name="Martiny A.C."/>
            <person name="Huang K."/>
            <person name="Zucker J."/>
            <person name="Coleman M.L."/>
            <person name="Rodrigue S."/>
            <person name="Chen F."/>
            <person name="Lapidus A."/>
            <person name="Ferriera S."/>
            <person name="Johnson J."/>
            <person name="Steglich C."/>
            <person name="Church G.M."/>
            <person name="Richardson P."/>
            <person name="Chisholm S.W."/>
        </authorList>
    </citation>
    <scope>NUCLEOTIDE SEQUENCE [LARGE SCALE GENOMIC DNA]</scope>
    <source>
        <strain evidence="1 2">MIT 9515</strain>
    </source>
</reference>
<evidence type="ECO:0000313" key="2">
    <source>
        <dbReference type="Proteomes" id="UP000001589"/>
    </source>
</evidence>
<protein>
    <submittedName>
        <fullName evidence="1">Uncharacterized protein</fullName>
    </submittedName>
</protein>
<dbReference type="KEGG" id="pmc:P9515_09421"/>
<dbReference type="GeneID" id="60200562"/>
<dbReference type="Proteomes" id="UP000001589">
    <property type="component" value="Chromosome"/>
</dbReference>
<dbReference type="HOGENOM" id="CLU_2035924_0_0_3"/>
<dbReference type="RefSeq" id="WP_011820252.1">
    <property type="nucleotide sequence ID" value="NC_008817.1"/>
</dbReference>
<proteinExistence type="predicted"/>
<sequence>MPTQRKRIGFLPSAEVQKIIDQLCKNNKLSQSKVTGILVEEALCSRGVLINSKNKKNYEFSSNIDNSALITNDIFDNKEHKKCEDLNLDEKYVEDEVQMINDYIEFKFFKNIMNKNKKIN</sequence>
<organism evidence="1 2">
    <name type="scientific">Prochlorococcus marinus (strain MIT 9515)</name>
    <dbReference type="NCBI Taxonomy" id="167542"/>
    <lineage>
        <taxon>Bacteria</taxon>
        <taxon>Bacillati</taxon>
        <taxon>Cyanobacteriota</taxon>
        <taxon>Cyanophyceae</taxon>
        <taxon>Synechococcales</taxon>
        <taxon>Prochlorococcaceae</taxon>
        <taxon>Prochlorococcus</taxon>
    </lineage>
</organism>
<gene>
    <name evidence="1" type="ordered locus">P9515_09421</name>
</gene>
<evidence type="ECO:0000313" key="1">
    <source>
        <dbReference type="EMBL" id="ABM72149.1"/>
    </source>
</evidence>
<accession>A2BWI8</accession>
<dbReference type="EMBL" id="CP000552">
    <property type="protein sequence ID" value="ABM72149.1"/>
    <property type="molecule type" value="Genomic_DNA"/>
</dbReference>
<dbReference type="STRING" id="167542.P9515_09421"/>
<name>A2BWI8_PROM5</name>
<dbReference type="OrthoDB" id="541276at2"/>